<evidence type="ECO:0000313" key="4">
    <source>
        <dbReference type="EMBL" id="KAK3378261.1"/>
    </source>
</evidence>
<dbReference type="PANTHER" id="PTHR43662:SF7">
    <property type="entry name" value="DUF1996 DOMAIN-CONTAINING PROTEIN"/>
    <property type="match status" value="1"/>
</dbReference>
<name>A0AAE0KKD5_9PEZI</name>
<organism evidence="4 5">
    <name type="scientific">Podospora didyma</name>
    <dbReference type="NCBI Taxonomy" id="330526"/>
    <lineage>
        <taxon>Eukaryota</taxon>
        <taxon>Fungi</taxon>
        <taxon>Dikarya</taxon>
        <taxon>Ascomycota</taxon>
        <taxon>Pezizomycotina</taxon>
        <taxon>Sordariomycetes</taxon>
        <taxon>Sordariomycetidae</taxon>
        <taxon>Sordariales</taxon>
        <taxon>Podosporaceae</taxon>
        <taxon>Podospora</taxon>
    </lineage>
</organism>
<reference evidence="4" key="1">
    <citation type="journal article" date="2023" name="Mol. Phylogenet. Evol.">
        <title>Genome-scale phylogeny and comparative genomics of the fungal order Sordariales.</title>
        <authorList>
            <person name="Hensen N."/>
            <person name="Bonometti L."/>
            <person name="Westerberg I."/>
            <person name="Brannstrom I.O."/>
            <person name="Guillou S."/>
            <person name="Cros-Aarteil S."/>
            <person name="Calhoun S."/>
            <person name="Haridas S."/>
            <person name="Kuo A."/>
            <person name="Mondo S."/>
            <person name="Pangilinan J."/>
            <person name="Riley R."/>
            <person name="LaButti K."/>
            <person name="Andreopoulos B."/>
            <person name="Lipzen A."/>
            <person name="Chen C."/>
            <person name="Yan M."/>
            <person name="Daum C."/>
            <person name="Ng V."/>
            <person name="Clum A."/>
            <person name="Steindorff A."/>
            <person name="Ohm R.A."/>
            <person name="Martin F."/>
            <person name="Silar P."/>
            <person name="Natvig D.O."/>
            <person name="Lalanne C."/>
            <person name="Gautier V."/>
            <person name="Ament-Velasquez S.L."/>
            <person name="Kruys A."/>
            <person name="Hutchinson M.I."/>
            <person name="Powell A.J."/>
            <person name="Barry K."/>
            <person name="Miller A.N."/>
            <person name="Grigoriev I.V."/>
            <person name="Debuchy R."/>
            <person name="Gladieux P."/>
            <person name="Hiltunen Thoren M."/>
            <person name="Johannesson H."/>
        </authorList>
    </citation>
    <scope>NUCLEOTIDE SEQUENCE</scope>
    <source>
        <strain evidence="4">CBS 232.78</strain>
    </source>
</reference>
<sequence>MRTGVSLTVLAAASGVAAFWRMECRGRVGLARIDPLVSPGEVAQHAHAIHGSAGFNEKVTYEDLVDADCTSCAVTQDMSSYWHPALYFKHANGSYELVNQVGGMLAYYFLQKDLNDESKQIKAFPDNFRMIAGDTFRRNYSVGGLSAKAADPEKSIWAQLGQTTQADLAQRSLGFNCLNYNAQPEGSLYRHYMPEKEYLDQFCADGIRIEIMFPSCWNGKDLDSPNHRDHVAYPDGSMTGFCPKGFDVKLPGLFYETIWDTAQFRGDDGEFVVSNGDIQGFGYHADFISGWKEEFLQKAVDTCTNMSGKIEDCPIFSIQSEDKQRSCSMKVPSVLRNEKVVGNIGTALPGNVQIAYGPGPATNKNPAPQTTTVEVPTATYQPGATASESKYLPGGVFKELPNSSSVVEDAFTVLAQSTPSSSSPASPSPAPSSSPAPTSPPAAPPAAAPVDDSKYEVVRTDYVTVGKVVSMIIVKEAVEYVTVTTTTVTQTVPFKARRAAHLHRHHGRHGRHS</sequence>
<evidence type="ECO:0000313" key="5">
    <source>
        <dbReference type="Proteomes" id="UP001285441"/>
    </source>
</evidence>
<dbReference type="PANTHER" id="PTHR43662">
    <property type="match status" value="1"/>
</dbReference>
<feature type="region of interest" description="Disordered" evidence="1">
    <location>
        <begin position="417"/>
        <end position="452"/>
    </location>
</feature>
<dbReference type="Proteomes" id="UP001285441">
    <property type="component" value="Unassembled WGS sequence"/>
</dbReference>
<feature type="compositionally biased region" description="Pro residues" evidence="1">
    <location>
        <begin position="426"/>
        <end position="447"/>
    </location>
</feature>
<feature type="chain" id="PRO_5041975163" description="DUF1996 domain-containing protein" evidence="2">
    <location>
        <begin position="19"/>
        <end position="513"/>
    </location>
</feature>
<feature type="domain" description="DUF1996" evidence="3">
    <location>
        <begin position="34"/>
        <end position="291"/>
    </location>
</feature>
<keyword evidence="2" id="KW-0732">Signal</keyword>
<accession>A0AAE0KKD5</accession>
<gene>
    <name evidence="4" type="ORF">B0H63DRAFT_525501</name>
</gene>
<dbReference type="AlphaFoldDB" id="A0AAE0KKD5"/>
<reference evidence="4" key="2">
    <citation type="submission" date="2023-06" db="EMBL/GenBank/DDBJ databases">
        <authorList>
            <consortium name="Lawrence Berkeley National Laboratory"/>
            <person name="Haridas S."/>
            <person name="Hensen N."/>
            <person name="Bonometti L."/>
            <person name="Westerberg I."/>
            <person name="Brannstrom I.O."/>
            <person name="Guillou S."/>
            <person name="Cros-Aarteil S."/>
            <person name="Calhoun S."/>
            <person name="Kuo A."/>
            <person name="Mondo S."/>
            <person name="Pangilinan J."/>
            <person name="Riley R."/>
            <person name="LaButti K."/>
            <person name="Andreopoulos B."/>
            <person name="Lipzen A."/>
            <person name="Chen C."/>
            <person name="Yanf M."/>
            <person name="Daum C."/>
            <person name="Ng V."/>
            <person name="Clum A."/>
            <person name="Steindorff A."/>
            <person name="Ohm R."/>
            <person name="Martin F."/>
            <person name="Silar P."/>
            <person name="Natvig D."/>
            <person name="Lalanne C."/>
            <person name="Gautier V."/>
            <person name="Ament-velasquez S.L."/>
            <person name="Kruys A."/>
            <person name="Hutchinson M.I."/>
            <person name="Powell A.J."/>
            <person name="Barry K."/>
            <person name="Miller A.N."/>
            <person name="Grigoriev I.V."/>
            <person name="Debuchy R."/>
            <person name="Gladieux P."/>
            <person name="Thoren M.H."/>
            <person name="Johannesson H."/>
        </authorList>
    </citation>
    <scope>NUCLEOTIDE SEQUENCE</scope>
    <source>
        <strain evidence="4">CBS 232.78</strain>
    </source>
</reference>
<keyword evidence="5" id="KW-1185">Reference proteome</keyword>
<evidence type="ECO:0000259" key="3">
    <source>
        <dbReference type="Pfam" id="PF09362"/>
    </source>
</evidence>
<dbReference type="Pfam" id="PF09362">
    <property type="entry name" value="DUF1996"/>
    <property type="match status" value="1"/>
</dbReference>
<evidence type="ECO:0000256" key="2">
    <source>
        <dbReference type="SAM" id="SignalP"/>
    </source>
</evidence>
<protein>
    <recommendedName>
        <fullName evidence="3">DUF1996 domain-containing protein</fullName>
    </recommendedName>
</protein>
<proteinExistence type="predicted"/>
<evidence type="ECO:0000256" key="1">
    <source>
        <dbReference type="SAM" id="MobiDB-lite"/>
    </source>
</evidence>
<dbReference type="EMBL" id="JAULSW010000006">
    <property type="protein sequence ID" value="KAK3378261.1"/>
    <property type="molecule type" value="Genomic_DNA"/>
</dbReference>
<dbReference type="InterPro" id="IPR018535">
    <property type="entry name" value="DUF1996"/>
</dbReference>
<feature type="signal peptide" evidence="2">
    <location>
        <begin position="1"/>
        <end position="18"/>
    </location>
</feature>
<comment type="caution">
    <text evidence="4">The sequence shown here is derived from an EMBL/GenBank/DDBJ whole genome shotgun (WGS) entry which is preliminary data.</text>
</comment>